<organism evidence="2 3">
    <name type="scientific">Ramazzottius varieornatus</name>
    <name type="common">Water bear</name>
    <name type="synonym">Tardigrade</name>
    <dbReference type="NCBI Taxonomy" id="947166"/>
    <lineage>
        <taxon>Eukaryota</taxon>
        <taxon>Metazoa</taxon>
        <taxon>Ecdysozoa</taxon>
        <taxon>Tardigrada</taxon>
        <taxon>Eutardigrada</taxon>
        <taxon>Parachela</taxon>
        <taxon>Hypsibioidea</taxon>
        <taxon>Ramazzottiidae</taxon>
        <taxon>Ramazzottius</taxon>
    </lineage>
</organism>
<evidence type="ECO:0000313" key="2">
    <source>
        <dbReference type="EMBL" id="GAU87265.1"/>
    </source>
</evidence>
<proteinExistence type="predicted"/>
<dbReference type="Proteomes" id="UP000186922">
    <property type="component" value="Unassembled WGS sequence"/>
</dbReference>
<accession>A0A1D1UFW7</accession>
<dbReference type="EMBL" id="BDGG01000001">
    <property type="protein sequence ID" value="GAU87265.1"/>
    <property type="molecule type" value="Genomic_DNA"/>
</dbReference>
<name>A0A1D1UFW7_RAMVA</name>
<keyword evidence="1" id="KW-0175">Coiled coil</keyword>
<evidence type="ECO:0000256" key="1">
    <source>
        <dbReference type="SAM" id="Coils"/>
    </source>
</evidence>
<evidence type="ECO:0000313" key="3">
    <source>
        <dbReference type="Proteomes" id="UP000186922"/>
    </source>
</evidence>
<sequence length="129" mass="15149">MNFEPLFDEEADIGQLNPYAPAEIQRMKDELKHNKARARMLRFELERKRRFRATEEAKQRKKEDELKAQVANLEKIRHNMETKANDVRRENEMREIGELLMQLTNMEEKVAAARKSTMGDVSKVSTNGT</sequence>
<keyword evidence="3" id="KW-1185">Reference proteome</keyword>
<gene>
    <name evidence="2" type="primary">RvY_00145-1</name>
    <name evidence="2" type="synonym">RvY_00145.1</name>
    <name evidence="2" type="ORF">RvY_00145</name>
</gene>
<dbReference type="AlphaFoldDB" id="A0A1D1UFW7"/>
<comment type="caution">
    <text evidence="2">The sequence shown here is derived from an EMBL/GenBank/DDBJ whole genome shotgun (WGS) entry which is preliminary data.</text>
</comment>
<reference evidence="2 3" key="1">
    <citation type="journal article" date="2016" name="Nat. Commun.">
        <title>Extremotolerant tardigrade genome and improved radiotolerance of human cultured cells by tardigrade-unique protein.</title>
        <authorList>
            <person name="Hashimoto T."/>
            <person name="Horikawa D.D."/>
            <person name="Saito Y."/>
            <person name="Kuwahara H."/>
            <person name="Kozuka-Hata H."/>
            <person name="Shin-I T."/>
            <person name="Minakuchi Y."/>
            <person name="Ohishi K."/>
            <person name="Motoyama A."/>
            <person name="Aizu T."/>
            <person name="Enomoto A."/>
            <person name="Kondo K."/>
            <person name="Tanaka S."/>
            <person name="Hara Y."/>
            <person name="Koshikawa S."/>
            <person name="Sagara H."/>
            <person name="Miura T."/>
            <person name="Yokobori S."/>
            <person name="Miyagawa K."/>
            <person name="Suzuki Y."/>
            <person name="Kubo T."/>
            <person name="Oyama M."/>
            <person name="Kohara Y."/>
            <person name="Fujiyama A."/>
            <person name="Arakawa K."/>
            <person name="Katayama T."/>
            <person name="Toyoda A."/>
            <person name="Kunieda T."/>
        </authorList>
    </citation>
    <scope>NUCLEOTIDE SEQUENCE [LARGE SCALE GENOMIC DNA]</scope>
    <source>
        <strain evidence="2 3">YOKOZUNA-1</strain>
    </source>
</reference>
<feature type="coiled-coil region" evidence="1">
    <location>
        <begin position="28"/>
        <end position="116"/>
    </location>
</feature>
<protein>
    <submittedName>
        <fullName evidence="2">Uncharacterized protein</fullName>
    </submittedName>
</protein>